<reference evidence="2 3" key="1">
    <citation type="submission" date="2019-07" db="EMBL/GenBank/DDBJ databases">
        <title>Genomics analysis of Aphanomyces spp. identifies a new class of oomycete effector associated with host adaptation.</title>
        <authorList>
            <person name="Gaulin E."/>
        </authorList>
    </citation>
    <scope>NUCLEOTIDE SEQUENCE [LARGE SCALE GENOMIC DNA]</scope>
    <source>
        <strain evidence="2 3">ATCC 201684</strain>
    </source>
</reference>
<keyword evidence="1" id="KW-0472">Membrane</keyword>
<keyword evidence="1" id="KW-1133">Transmembrane helix</keyword>
<dbReference type="Proteomes" id="UP000481153">
    <property type="component" value="Unassembled WGS sequence"/>
</dbReference>
<feature type="transmembrane region" description="Helical" evidence="1">
    <location>
        <begin position="83"/>
        <end position="103"/>
    </location>
</feature>
<name>A0A6G0XUH8_9STRA</name>
<evidence type="ECO:0000256" key="1">
    <source>
        <dbReference type="SAM" id="Phobius"/>
    </source>
</evidence>
<keyword evidence="3" id="KW-1185">Reference proteome</keyword>
<dbReference type="InterPro" id="IPR052649">
    <property type="entry name" value="NCE102-like"/>
</dbReference>
<evidence type="ECO:0008006" key="4">
    <source>
        <dbReference type="Google" id="ProtNLM"/>
    </source>
</evidence>
<dbReference type="PANTHER" id="PTHR28165:SF1">
    <property type="entry name" value="NON-CLASSICAL EXPORT PROTEIN 2-RELATED"/>
    <property type="match status" value="1"/>
</dbReference>
<proteinExistence type="predicted"/>
<dbReference type="EMBL" id="VJMJ01000009">
    <property type="protein sequence ID" value="KAF0744323.1"/>
    <property type="molecule type" value="Genomic_DNA"/>
</dbReference>
<protein>
    <recommendedName>
        <fullName evidence="4">MARVEL domain-containing protein</fullName>
    </recommendedName>
</protein>
<dbReference type="PANTHER" id="PTHR28165">
    <property type="entry name" value="NON-CLASSICAL EXPORT PROTEIN 2-RELATED"/>
    <property type="match status" value="1"/>
</dbReference>
<feature type="transmembrane region" description="Helical" evidence="1">
    <location>
        <begin position="50"/>
        <end position="71"/>
    </location>
</feature>
<dbReference type="AlphaFoldDB" id="A0A6G0XUH8"/>
<gene>
    <name evidence="2" type="ORF">Ae201684_000811</name>
</gene>
<evidence type="ECO:0000313" key="3">
    <source>
        <dbReference type="Proteomes" id="UP000481153"/>
    </source>
</evidence>
<comment type="caution">
    <text evidence="2">The sequence shown here is derived from an EMBL/GenBank/DDBJ whole genome shotgun (WGS) entry which is preliminary data.</text>
</comment>
<organism evidence="2 3">
    <name type="scientific">Aphanomyces euteiches</name>
    <dbReference type="NCBI Taxonomy" id="100861"/>
    <lineage>
        <taxon>Eukaryota</taxon>
        <taxon>Sar</taxon>
        <taxon>Stramenopiles</taxon>
        <taxon>Oomycota</taxon>
        <taxon>Saprolegniomycetes</taxon>
        <taxon>Saprolegniales</taxon>
        <taxon>Verrucalvaceae</taxon>
        <taxon>Aphanomyces</taxon>
    </lineage>
</organism>
<sequence length="161" mass="17816">MGMDDLKEKADEFFEEKSNLELILRVIQWFAAVVAFLCSTAITGLGAGDFAFLMTYTVWVYTLLYVIFVLRQKKIELLPLHKLVIDGVLTVMLFASGIAVAASNAFSYCRAGSCGGAYACVIFLFVGTLVQGASVWITYTQEYRRRDSENIDSPPAPMLEG</sequence>
<feature type="transmembrane region" description="Helical" evidence="1">
    <location>
        <begin position="22"/>
        <end position="44"/>
    </location>
</feature>
<keyword evidence="1" id="KW-0812">Transmembrane</keyword>
<evidence type="ECO:0000313" key="2">
    <source>
        <dbReference type="EMBL" id="KAF0744323.1"/>
    </source>
</evidence>
<dbReference type="VEuPathDB" id="FungiDB:AeMF1_018835"/>
<accession>A0A6G0XUH8</accession>
<feature type="transmembrane region" description="Helical" evidence="1">
    <location>
        <begin position="115"/>
        <end position="139"/>
    </location>
</feature>